<accession>A0ABQ5N9S5</accession>
<keyword evidence="1" id="KW-0472">Membrane</keyword>
<name>A0ABQ5N9S5_9CLOT</name>
<dbReference type="EMBL" id="BRXR01000001">
    <property type="protein sequence ID" value="GLC31973.1"/>
    <property type="molecule type" value="Genomic_DNA"/>
</dbReference>
<evidence type="ECO:0000256" key="1">
    <source>
        <dbReference type="SAM" id="Phobius"/>
    </source>
</evidence>
<sequence>MNINNFKSKINNMLKDSYGVDKLTEFLFIFGLLLSFSRYTFPLGTVFVVYGIFRILSKNKNKRYQELAVFNNFTLKLKQKFYSNKASVEQRKNYKIFKCPNCSQKLRVPRKQGKVTITCKKCGNEFKGKS</sequence>
<evidence type="ECO:0000313" key="3">
    <source>
        <dbReference type="Proteomes" id="UP001208567"/>
    </source>
</evidence>
<protein>
    <submittedName>
        <fullName evidence="2">Zn-finger containing protein</fullName>
    </submittedName>
</protein>
<dbReference type="RefSeq" id="WP_309298126.1">
    <property type="nucleotide sequence ID" value="NZ_BRXR01000001.1"/>
</dbReference>
<gene>
    <name evidence="2" type="ORF">bsdE14_33830</name>
</gene>
<reference evidence="2 3" key="1">
    <citation type="journal article" date="2024" name="Int. J. Syst. Evol. Microbiol.">
        <title>Clostridium omnivorum sp. nov., isolated from anoxic soil under the treatment of reductive soil disinfestation.</title>
        <authorList>
            <person name="Ueki A."/>
            <person name="Tonouchi A."/>
            <person name="Kaku N."/>
            <person name="Honma S."/>
            <person name="Ueki K."/>
        </authorList>
    </citation>
    <scope>NUCLEOTIDE SEQUENCE [LARGE SCALE GENOMIC DNA]</scope>
    <source>
        <strain evidence="2 3">E14</strain>
    </source>
</reference>
<comment type="caution">
    <text evidence="2">The sequence shown here is derived from an EMBL/GenBank/DDBJ whole genome shotgun (WGS) entry which is preliminary data.</text>
</comment>
<keyword evidence="1" id="KW-1133">Transmembrane helix</keyword>
<feature type="transmembrane region" description="Helical" evidence="1">
    <location>
        <begin position="26"/>
        <end position="53"/>
    </location>
</feature>
<keyword evidence="3" id="KW-1185">Reference proteome</keyword>
<keyword evidence="1" id="KW-0812">Transmembrane</keyword>
<proteinExistence type="predicted"/>
<dbReference type="Proteomes" id="UP001208567">
    <property type="component" value="Unassembled WGS sequence"/>
</dbReference>
<evidence type="ECO:0000313" key="2">
    <source>
        <dbReference type="EMBL" id="GLC31973.1"/>
    </source>
</evidence>
<organism evidence="2 3">
    <name type="scientific">Clostridium omnivorum</name>
    <dbReference type="NCBI Taxonomy" id="1604902"/>
    <lineage>
        <taxon>Bacteria</taxon>
        <taxon>Bacillati</taxon>
        <taxon>Bacillota</taxon>
        <taxon>Clostridia</taxon>
        <taxon>Eubacteriales</taxon>
        <taxon>Clostridiaceae</taxon>
        <taxon>Clostridium</taxon>
    </lineage>
</organism>